<dbReference type="AlphaFoldDB" id="A0A2U8WE70"/>
<dbReference type="OrthoDB" id="9787738at2"/>
<dbReference type="GO" id="GO:0008757">
    <property type="term" value="F:S-adenosylmethionine-dependent methyltransferase activity"/>
    <property type="evidence" value="ECO:0007669"/>
    <property type="project" value="InterPro"/>
</dbReference>
<dbReference type="SUPFAM" id="SSF53335">
    <property type="entry name" value="S-adenosyl-L-methionine-dependent methyltransferases"/>
    <property type="match status" value="1"/>
</dbReference>
<evidence type="ECO:0000313" key="2">
    <source>
        <dbReference type="EMBL" id="AWN44399.1"/>
    </source>
</evidence>
<protein>
    <recommendedName>
        <fullName evidence="1">Methyltransferase type 11 domain-containing protein</fullName>
    </recommendedName>
</protein>
<dbReference type="Pfam" id="PF08241">
    <property type="entry name" value="Methyltransf_11"/>
    <property type="match status" value="1"/>
</dbReference>
<organism evidence="2 3">
    <name type="scientific">Methylobacterium durans</name>
    <dbReference type="NCBI Taxonomy" id="2202825"/>
    <lineage>
        <taxon>Bacteria</taxon>
        <taxon>Pseudomonadati</taxon>
        <taxon>Pseudomonadota</taxon>
        <taxon>Alphaproteobacteria</taxon>
        <taxon>Hyphomicrobiales</taxon>
        <taxon>Methylobacteriaceae</taxon>
        <taxon>Methylobacterium</taxon>
    </lineage>
</organism>
<feature type="domain" description="Methyltransferase type 11" evidence="1">
    <location>
        <begin position="112"/>
        <end position="227"/>
    </location>
</feature>
<keyword evidence="3" id="KW-1185">Reference proteome</keyword>
<dbReference type="InterPro" id="IPR029063">
    <property type="entry name" value="SAM-dependent_MTases_sf"/>
</dbReference>
<name>A0A2U8WE70_9HYPH</name>
<dbReference type="EMBL" id="CP029550">
    <property type="protein sequence ID" value="AWN44399.1"/>
    <property type="molecule type" value="Genomic_DNA"/>
</dbReference>
<sequence length="307" mass="34035">MMLRGRRPTMPPERIVAAAEDGMGFNRHLRRVVPSAATLTYNPFFKFASGLMDIIPALIFPDLRKIPPNYMRIRVGVGNSVFANQIGYLTAGKNFWLYMLANGFISPASVIVDIGCGCGRFAHHIRDYAFSGERFQGHYHGIDIDEEMLAWCRANFDAERFTFINSTHESATYRNATARSGGFDLPIADASADLVFSTSLYTHLLQPEVENYTREAFRVLKPGGVMAMFVFSMDHPPSSFGDRHTFRHRIGQAHVETLENPEAAVAYDEAYLVALAHGLGFTQVRVIAVANGVQQLLIARKGATGAP</sequence>
<dbReference type="InterPro" id="IPR050508">
    <property type="entry name" value="Methyltransf_Superfamily"/>
</dbReference>
<dbReference type="CDD" id="cd02440">
    <property type="entry name" value="AdoMet_MTases"/>
    <property type="match status" value="1"/>
</dbReference>
<reference evidence="3" key="1">
    <citation type="submission" date="2018-05" db="EMBL/GenBank/DDBJ databases">
        <title>Complete Genome Sequence of Methylobacterium sp. 17SD2-17.</title>
        <authorList>
            <person name="Srinivasan S."/>
        </authorList>
    </citation>
    <scope>NUCLEOTIDE SEQUENCE [LARGE SCALE GENOMIC DNA]</scope>
    <source>
        <strain evidence="3">17SD2-17</strain>
    </source>
</reference>
<evidence type="ECO:0000313" key="3">
    <source>
        <dbReference type="Proteomes" id="UP000245926"/>
    </source>
</evidence>
<evidence type="ECO:0000259" key="1">
    <source>
        <dbReference type="Pfam" id="PF08241"/>
    </source>
</evidence>
<proteinExistence type="predicted"/>
<dbReference type="Proteomes" id="UP000245926">
    <property type="component" value="Chromosome"/>
</dbReference>
<accession>A0A2U8WE70</accession>
<dbReference type="Gene3D" id="3.40.50.150">
    <property type="entry name" value="Vaccinia Virus protein VP39"/>
    <property type="match status" value="1"/>
</dbReference>
<dbReference type="InterPro" id="IPR013216">
    <property type="entry name" value="Methyltransf_11"/>
</dbReference>
<dbReference type="PANTHER" id="PTHR42912">
    <property type="entry name" value="METHYLTRANSFERASE"/>
    <property type="match status" value="1"/>
</dbReference>
<gene>
    <name evidence="2" type="ORF">DK389_06275</name>
</gene>
<dbReference type="KEGG" id="mets:DK389_06275"/>